<comment type="caution">
    <text evidence="1">The sequence shown here is derived from an EMBL/GenBank/DDBJ whole genome shotgun (WGS) entry which is preliminary data.</text>
</comment>
<dbReference type="AlphaFoldDB" id="M6RLN0"/>
<sequence>MRTFAFLQNQLLIFCSSSSKDLILLNKINKLLISSAKIKFPDSRHQNFRIESLKFRNKSKFRLGDYYKIVFYFVIVVKNGDLIQKFNFTDLYIT</sequence>
<accession>M6RLN0</accession>
<reference evidence="1 2" key="1">
    <citation type="submission" date="2013-01" db="EMBL/GenBank/DDBJ databases">
        <authorList>
            <person name="Harkins D.M."/>
            <person name="Durkin A.S."/>
            <person name="Brinkac L.M."/>
            <person name="Haft D.H."/>
            <person name="Selengut J.D."/>
            <person name="Sanka R."/>
            <person name="DePew J."/>
            <person name="Purushe J."/>
            <person name="Picardeau M."/>
            <person name="Werts C."/>
            <person name="Goarant C."/>
            <person name="Vinetz J.M."/>
            <person name="Sutton G.G."/>
            <person name="Nierman W.C."/>
            <person name="Fouts D.E."/>
        </authorList>
    </citation>
    <scope>NUCLEOTIDE SEQUENCE [LARGE SCALE GENOMIC DNA]</scope>
    <source>
        <strain evidence="1 2">Verdun HP</strain>
    </source>
</reference>
<name>M6RLN0_LEPIR</name>
<protein>
    <submittedName>
        <fullName evidence="1">Uncharacterized protein</fullName>
    </submittedName>
</protein>
<proteinExistence type="predicted"/>
<dbReference type="EMBL" id="AHNZ02000430">
    <property type="protein sequence ID" value="EMO05494.1"/>
    <property type="molecule type" value="Genomic_DNA"/>
</dbReference>
<organism evidence="1 2">
    <name type="scientific">Leptospira interrogans serovar Icterohaemorrhagiae str. Verdun HP</name>
    <dbReference type="NCBI Taxonomy" id="1049910"/>
    <lineage>
        <taxon>Bacteria</taxon>
        <taxon>Pseudomonadati</taxon>
        <taxon>Spirochaetota</taxon>
        <taxon>Spirochaetia</taxon>
        <taxon>Leptospirales</taxon>
        <taxon>Leptospiraceae</taxon>
        <taxon>Leptospira</taxon>
    </lineage>
</organism>
<gene>
    <name evidence="1" type="ORF">LEP1GSC116_3083</name>
</gene>
<evidence type="ECO:0000313" key="2">
    <source>
        <dbReference type="Proteomes" id="UP000012092"/>
    </source>
</evidence>
<evidence type="ECO:0000313" key="1">
    <source>
        <dbReference type="EMBL" id="EMO05494.1"/>
    </source>
</evidence>
<dbReference type="Proteomes" id="UP000012092">
    <property type="component" value="Unassembled WGS sequence"/>
</dbReference>